<accession>A0A978W1I3</accession>
<dbReference type="Pfam" id="PF00176">
    <property type="entry name" value="SNF2-rel_dom"/>
    <property type="match status" value="1"/>
</dbReference>
<sequence>MVWPNSKLLTVQPNHQSLLTYFWPTMQWNKISVGQLHILILSLDIFISPILHLQKAQNAILLSGTPALSRFKQLEALYPNVFRSVHECGNRYCKVESDNMILVKGASNHEELHNLMKATLMIRRLKKDVLSKLPTKRRQ</sequence>
<proteinExistence type="predicted"/>
<dbReference type="InterPro" id="IPR000330">
    <property type="entry name" value="SNF2_N"/>
</dbReference>
<evidence type="ECO:0000256" key="3">
    <source>
        <dbReference type="ARBA" id="ARBA00022806"/>
    </source>
</evidence>
<protein>
    <recommendedName>
        <fullName evidence="5">SNF2 N-terminal domain-containing protein</fullName>
    </recommendedName>
</protein>
<comment type="caution">
    <text evidence="6">The sequence shown here is derived from an EMBL/GenBank/DDBJ whole genome shotgun (WGS) entry which is preliminary data.</text>
</comment>
<dbReference type="GO" id="GO:0016787">
    <property type="term" value="F:hydrolase activity"/>
    <property type="evidence" value="ECO:0007669"/>
    <property type="project" value="UniProtKB-KW"/>
</dbReference>
<keyword evidence="2" id="KW-0378">Hydrolase</keyword>
<evidence type="ECO:0000259" key="5">
    <source>
        <dbReference type="Pfam" id="PF00176"/>
    </source>
</evidence>
<evidence type="ECO:0000256" key="1">
    <source>
        <dbReference type="ARBA" id="ARBA00022741"/>
    </source>
</evidence>
<dbReference type="GO" id="GO:0043596">
    <property type="term" value="C:nuclear replication fork"/>
    <property type="evidence" value="ECO:0007669"/>
    <property type="project" value="TreeGrafter"/>
</dbReference>
<reference evidence="6" key="1">
    <citation type="journal article" date="2021" name="Front. Plant Sci.">
        <title>Chromosome-Scale Genome Assembly for Chinese Sour Jujube and Insights Into Its Genome Evolution and Domestication Signature.</title>
        <authorList>
            <person name="Shen L.-Y."/>
            <person name="Luo H."/>
            <person name="Wang X.-L."/>
            <person name="Wang X.-M."/>
            <person name="Qiu X.-J."/>
            <person name="Liu H."/>
            <person name="Zhou S.-S."/>
            <person name="Jia K.-H."/>
            <person name="Nie S."/>
            <person name="Bao Y.-T."/>
            <person name="Zhang R.-G."/>
            <person name="Yun Q.-Z."/>
            <person name="Chai Y.-H."/>
            <person name="Lu J.-Y."/>
            <person name="Li Y."/>
            <person name="Zhao S.-W."/>
            <person name="Mao J.-F."/>
            <person name="Jia S.-G."/>
            <person name="Mao Y.-M."/>
        </authorList>
    </citation>
    <scope>NUCLEOTIDE SEQUENCE</scope>
    <source>
        <strain evidence="6">AT0</strain>
        <tissue evidence="6">Leaf</tissue>
    </source>
</reference>
<dbReference type="PANTHER" id="PTHR45766:SF3">
    <property type="entry name" value="DNA ANNEALING HELICASE AND ENDONUCLEASE ZRANB3"/>
    <property type="match status" value="1"/>
</dbReference>
<dbReference type="GO" id="GO:0004520">
    <property type="term" value="F:DNA endonuclease activity"/>
    <property type="evidence" value="ECO:0007669"/>
    <property type="project" value="TreeGrafter"/>
</dbReference>
<evidence type="ECO:0000256" key="2">
    <source>
        <dbReference type="ARBA" id="ARBA00022801"/>
    </source>
</evidence>
<gene>
    <name evidence="6" type="ORF">FEM48_Zijuj01G0134100</name>
</gene>
<evidence type="ECO:0000313" key="6">
    <source>
        <dbReference type="EMBL" id="KAH7545817.1"/>
    </source>
</evidence>
<dbReference type="GO" id="GO:0031297">
    <property type="term" value="P:replication fork processing"/>
    <property type="evidence" value="ECO:0007669"/>
    <property type="project" value="TreeGrafter"/>
</dbReference>
<dbReference type="GO" id="GO:0006281">
    <property type="term" value="P:DNA repair"/>
    <property type="evidence" value="ECO:0007669"/>
    <property type="project" value="TreeGrafter"/>
</dbReference>
<dbReference type="EMBL" id="JAEACU010000001">
    <property type="protein sequence ID" value="KAH7545817.1"/>
    <property type="molecule type" value="Genomic_DNA"/>
</dbReference>
<dbReference type="AlphaFoldDB" id="A0A978W1I3"/>
<dbReference type="Gene3D" id="3.40.50.10810">
    <property type="entry name" value="Tandem AAA-ATPase domain"/>
    <property type="match status" value="1"/>
</dbReference>
<name>A0A978W1I3_ZIZJJ</name>
<evidence type="ECO:0000313" key="7">
    <source>
        <dbReference type="Proteomes" id="UP000813462"/>
    </source>
</evidence>
<feature type="domain" description="SNF2 N-terminal" evidence="5">
    <location>
        <begin position="55"/>
        <end position="138"/>
    </location>
</feature>
<dbReference type="InterPro" id="IPR038718">
    <property type="entry name" value="SNF2-like_sf"/>
</dbReference>
<organism evidence="6 7">
    <name type="scientific">Ziziphus jujuba var. spinosa</name>
    <dbReference type="NCBI Taxonomy" id="714518"/>
    <lineage>
        <taxon>Eukaryota</taxon>
        <taxon>Viridiplantae</taxon>
        <taxon>Streptophyta</taxon>
        <taxon>Embryophyta</taxon>
        <taxon>Tracheophyta</taxon>
        <taxon>Spermatophyta</taxon>
        <taxon>Magnoliopsida</taxon>
        <taxon>eudicotyledons</taxon>
        <taxon>Gunneridae</taxon>
        <taxon>Pentapetalae</taxon>
        <taxon>rosids</taxon>
        <taxon>fabids</taxon>
        <taxon>Rosales</taxon>
        <taxon>Rhamnaceae</taxon>
        <taxon>Paliureae</taxon>
        <taxon>Ziziphus</taxon>
    </lineage>
</organism>
<dbReference type="GO" id="GO:0005524">
    <property type="term" value="F:ATP binding"/>
    <property type="evidence" value="ECO:0007669"/>
    <property type="project" value="UniProtKB-KW"/>
</dbReference>
<keyword evidence="1" id="KW-0547">Nucleotide-binding</keyword>
<dbReference type="Proteomes" id="UP000813462">
    <property type="component" value="Unassembled WGS sequence"/>
</dbReference>
<dbReference type="GO" id="GO:0004386">
    <property type="term" value="F:helicase activity"/>
    <property type="evidence" value="ECO:0007669"/>
    <property type="project" value="UniProtKB-KW"/>
</dbReference>
<evidence type="ECO:0000256" key="4">
    <source>
        <dbReference type="ARBA" id="ARBA00022840"/>
    </source>
</evidence>
<dbReference type="PANTHER" id="PTHR45766">
    <property type="entry name" value="DNA ANNEALING HELICASE AND ENDONUCLEASE ZRANB3 FAMILY MEMBER"/>
    <property type="match status" value="1"/>
</dbReference>
<keyword evidence="4" id="KW-0067">ATP-binding</keyword>
<keyword evidence="3" id="KW-0347">Helicase</keyword>